<comment type="caution">
    <text evidence="1">The sequence shown here is derived from an EMBL/GenBank/DDBJ whole genome shotgun (WGS) entry which is preliminary data.</text>
</comment>
<sequence>MVKRGFKRIQYRPDLVDACLAAAEPIPDS</sequence>
<evidence type="ECO:0000313" key="2">
    <source>
        <dbReference type="Proteomes" id="UP000629287"/>
    </source>
</evidence>
<dbReference type="AlphaFoldDB" id="A0A8I0PHI7"/>
<reference evidence="1 2" key="1">
    <citation type="submission" date="2020-10" db="EMBL/GenBank/DDBJ databases">
        <title>Sequencing the genomes of 1000 actinobacteria strains.</title>
        <authorList>
            <person name="Klenk H.-P."/>
        </authorList>
    </citation>
    <scope>NUCLEOTIDE SEQUENCE [LARGE SCALE GENOMIC DNA]</scope>
    <source>
        <strain evidence="1 2">DSM 41803</strain>
    </source>
</reference>
<name>A0A8I0PHI7_9ACTN</name>
<keyword evidence="2" id="KW-1185">Reference proteome</keyword>
<gene>
    <name evidence="1" type="ORF">H4687_008903</name>
</gene>
<organism evidence="1 2">
    <name type="scientific">Streptomyces stelliscabiei</name>
    <dbReference type="NCBI Taxonomy" id="146820"/>
    <lineage>
        <taxon>Bacteria</taxon>
        <taxon>Bacillati</taxon>
        <taxon>Actinomycetota</taxon>
        <taxon>Actinomycetes</taxon>
        <taxon>Kitasatosporales</taxon>
        <taxon>Streptomycetaceae</taxon>
        <taxon>Streptomyces</taxon>
    </lineage>
</organism>
<protein>
    <submittedName>
        <fullName evidence="1">Uncharacterized protein</fullName>
    </submittedName>
</protein>
<dbReference type="Proteomes" id="UP000629287">
    <property type="component" value="Unassembled WGS sequence"/>
</dbReference>
<evidence type="ECO:0000313" key="1">
    <source>
        <dbReference type="EMBL" id="MBE1602774.1"/>
    </source>
</evidence>
<proteinExistence type="predicted"/>
<accession>A0A8I0PHI7</accession>
<dbReference type="EMBL" id="JADBGF010000001">
    <property type="protein sequence ID" value="MBE1602774.1"/>
    <property type="molecule type" value="Genomic_DNA"/>
</dbReference>